<organism evidence="1 2">
    <name type="scientific">Arachis hypogaea</name>
    <name type="common">Peanut</name>
    <dbReference type="NCBI Taxonomy" id="3818"/>
    <lineage>
        <taxon>Eukaryota</taxon>
        <taxon>Viridiplantae</taxon>
        <taxon>Streptophyta</taxon>
        <taxon>Embryophyta</taxon>
        <taxon>Tracheophyta</taxon>
        <taxon>Spermatophyta</taxon>
        <taxon>Magnoliopsida</taxon>
        <taxon>eudicotyledons</taxon>
        <taxon>Gunneridae</taxon>
        <taxon>Pentapetalae</taxon>
        <taxon>rosids</taxon>
        <taxon>fabids</taxon>
        <taxon>Fabales</taxon>
        <taxon>Fabaceae</taxon>
        <taxon>Papilionoideae</taxon>
        <taxon>50 kb inversion clade</taxon>
        <taxon>dalbergioids sensu lato</taxon>
        <taxon>Dalbergieae</taxon>
        <taxon>Pterocarpus clade</taxon>
        <taxon>Arachis</taxon>
    </lineage>
</organism>
<dbReference type="Proteomes" id="UP000289738">
    <property type="component" value="Chromosome A03"/>
</dbReference>
<keyword evidence="2" id="KW-1185">Reference proteome</keyword>
<evidence type="ECO:0000313" key="1">
    <source>
        <dbReference type="EMBL" id="RYR64487.1"/>
    </source>
</evidence>
<gene>
    <name evidence="1" type="ORF">Ahy_A03g010588</name>
</gene>
<dbReference type="PANTHER" id="PTHR33168">
    <property type="entry name" value="STRESS INDUCED PROTEIN-RELATED"/>
    <property type="match status" value="1"/>
</dbReference>
<name>A0A445DMU3_ARAHY</name>
<dbReference type="AlphaFoldDB" id="A0A445DMU3"/>
<accession>A0A445DMU3</accession>
<protein>
    <submittedName>
        <fullName evidence="1">Uncharacterized protein</fullName>
    </submittedName>
</protein>
<evidence type="ECO:0000313" key="2">
    <source>
        <dbReference type="Proteomes" id="UP000289738"/>
    </source>
</evidence>
<dbReference type="EMBL" id="SDMP01000003">
    <property type="protein sequence ID" value="RYR64487.1"/>
    <property type="molecule type" value="Genomic_DNA"/>
</dbReference>
<reference evidence="1 2" key="1">
    <citation type="submission" date="2019-01" db="EMBL/GenBank/DDBJ databases">
        <title>Sequencing of cultivated peanut Arachis hypogaea provides insights into genome evolution and oil improvement.</title>
        <authorList>
            <person name="Chen X."/>
        </authorList>
    </citation>
    <scope>NUCLEOTIDE SEQUENCE [LARGE SCALE GENOMIC DNA]</scope>
    <source>
        <strain evidence="2">cv. Fuhuasheng</strain>
        <tissue evidence="1">Leaves</tissue>
    </source>
</reference>
<proteinExistence type="predicted"/>
<sequence length="95" mass="10616">MERNSSSSSSPRSKVEGGLLSCFGRFKFKLPWRKRSAGGAYKSVGGFRYDPLSYAQNFDEGCVEDDEESLRHGFSARYAASSNKFQLLSRSSNDK</sequence>
<comment type="caution">
    <text evidence="1">The sequence shown here is derived from an EMBL/GenBank/DDBJ whole genome shotgun (WGS) entry which is preliminary data.</text>
</comment>